<proteinExistence type="predicted"/>
<feature type="region of interest" description="Disordered" evidence="1">
    <location>
        <begin position="1"/>
        <end position="27"/>
    </location>
</feature>
<dbReference type="Proteomes" id="UP000186922">
    <property type="component" value="Unassembled WGS sequence"/>
</dbReference>
<evidence type="ECO:0000313" key="3">
    <source>
        <dbReference type="Proteomes" id="UP000186922"/>
    </source>
</evidence>
<sequence>MLRMKFEVTKGRERGHGDDRPLRRNLTLSPTGLQNFLELFERTELDQILAPRRLHTLEEVSSDEEPCTSTSKKTTKRPEKTADTQKAEGAKKAGVTKNKSQDKKSKSVNRPISQRNTRILCRSRCPLLDELARGGLCCSGWFGAHKSL</sequence>
<name>A0A1D1VKQ5_RAMVA</name>
<reference evidence="2 3" key="1">
    <citation type="journal article" date="2016" name="Nat. Commun.">
        <title>Extremotolerant tardigrade genome and improved radiotolerance of human cultured cells by tardigrade-unique protein.</title>
        <authorList>
            <person name="Hashimoto T."/>
            <person name="Horikawa D.D."/>
            <person name="Saito Y."/>
            <person name="Kuwahara H."/>
            <person name="Kozuka-Hata H."/>
            <person name="Shin-I T."/>
            <person name="Minakuchi Y."/>
            <person name="Ohishi K."/>
            <person name="Motoyama A."/>
            <person name="Aizu T."/>
            <person name="Enomoto A."/>
            <person name="Kondo K."/>
            <person name="Tanaka S."/>
            <person name="Hara Y."/>
            <person name="Koshikawa S."/>
            <person name="Sagara H."/>
            <person name="Miura T."/>
            <person name="Yokobori S."/>
            <person name="Miyagawa K."/>
            <person name="Suzuki Y."/>
            <person name="Kubo T."/>
            <person name="Oyama M."/>
            <person name="Kohara Y."/>
            <person name="Fujiyama A."/>
            <person name="Arakawa K."/>
            <person name="Katayama T."/>
            <person name="Toyoda A."/>
            <person name="Kunieda T."/>
        </authorList>
    </citation>
    <scope>NUCLEOTIDE SEQUENCE [LARGE SCALE GENOMIC DNA]</scope>
    <source>
        <strain evidence="2 3">YOKOZUNA-1</strain>
    </source>
</reference>
<accession>A0A1D1VKQ5</accession>
<protein>
    <submittedName>
        <fullName evidence="2">Uncharacterized protein</fullName>
    </submittedName>
</protein>
<feature type="compositionally biased region" description="Basic and acidic residues" evidence="1">
    <location>
        <begin position="1"/>
        <end position="22"/>
    </location>
</feature>
<comment type="caution">
    <text evidence="2">The sequence shown here is derived from an EMBL/GenBank/DDBJ whole genome shotgun (WGS) entry which is preliminary data.</text>
</comment>
<keyword evidence="3" id="KW-1185">Reference proteome</keyword>
<dbReference type="EMBL" id="BDGG01000005">
    <property type="protein sequence ID" value="GAU99068.1"/>
    <property type="molecule type" value="Genomic_DNA"/>
</dbReference>
<dbReference type="AlphaFoldDB" id="A0A1D1VKQ5"/>
<feature type="compositionally biased region" description="Basic and acidic residues" evidence="1">
    <location>
        <begin position="76"/>
        <end position="91"/>
    </location>
</feature>
<gene>
    <name evidence="2" type="primary">RvY_10114</name>
    <name evidence="2" type="synonym">RvY_10114.3</name>
    <name evidence="2" type="ORF">RvY_10114-3</name>
</gene>
<evidence type="ECO:0000313" key="2">
    <source>
        <dbReference type="EMBL" id="GAU99068.1"/>
    </source>
</evidence>
<feature type="region of interest" description="Disordered" evidence="1">
    <location>
        <begin position="57"/>
        <end position="112"/>
    </location>
</feature>
<organism evidence="2 3">
    <name type="scientific">Ramazzottius varieornatus</name>
    <name type="common">Water bear</name>
    <name type="synonym">Tardigrade</name>
    <dbReference type="NCBI Taxonomy" id="947166"/>
    <lineage>
        <taxon>Eukaryota</taxon>
        <taxon>Metazoa</taxon>
        <taxon>Ecdysozoa</taxon>
        <taxon>Tardigrada</taxon>
        <taxon>Eutardigrada</taxon>
        <taxon>Parachela</taxon>
        <taxon>Hypsibioidea</taxon>
        <taxon>Ramazzottiidae</taxon>
        <taxon>Ramazzottius</taxon>
    </lineage>
</organism>
<evidence type="ECO:0000256" key="1">
    <source>
        <dbReference type="SAM" id="MobiDB-lite"/>
    </source>
</evidence>